<dbReference type="InterPro" id="IPR003751">
    <property type="entry name" value="CsrA"/>
</dbReference>
<evidence type="ECO:0000256" key="5">
    <source>
        <dbReference type="SAM" id="MobiDB-lite"/>
    </source>
</evidence>
<accession>A0A517MY91</accession>
<dbReference type="GO" id="GO:0006402">
    <property type="term" value="P:mRNA catabolic process"/>
    <property type="evidence" value="ECO:0007669"/>
    <property type="project" value="InterPro"/>
</dbReference>
<feature type="region of interest" description="Disordered" evidence="5">
    <location>
        <begin position="51"/>
        <end position="106"/>
    </location>
</feature>
<dbReference type="GO" id="GO:0006109">
    <property type="term" value="P:regulation of carbohydrate metabolic process"/>
    <property type="evidence" value="ECO:0007669"/>
    <property type="project" value="InterPro"/>
</dbReference>
<dbReference type="OrthoDB" id="289081at2"/>
<comment type="similarity">
    <text evidence="4">Belongs to the CsrA/RsmA family.</text>
</comment>
<evidence type="ECO:0000256" key="1">
    <source>
        <dbReference type="ARBA" id="ARBA00022490"/>
    </source>
</evidence>
<gene>
    <name evidence="4" type="primary">csrA</name>
    <name evidence="6" type="ORF">HG15A2_31570</name>
</gene>
<dbReference type="PANTHER" id="PTHR34984">
    <property type="entry name" value="CARBON STORAGE REGULATOR"/>
    <property type="match status" value="1"/>
</dbReference>
<dbReference type="GO" id="GO:0005829">
    <property type="term" value="C:cytosol"/>
    <property type="evidence" value="ECO:0007669"/>
    <property type="project" value="TreeGrafter"/>
</dbReference>
<keyword evidence="2 4" id="KW-0810">Translation regulation</keyword>
<dbReference type="GO" id="GO:0044781">
    <property type="term" value="P:bacterial-type flagellum organization"/>
    <property type="evidence" value="ECO:0007669"/>
    <property type="project" value="UniProtKB-KW"/>
</dbReference>
<dbReference type="HAMAP" id="MF_00167">
    <property type="entry name" value="CsrA"/>
    <property type="match status" value="1"/>
</dbReference>
<evidence type="ECO:0000256" key="3">
    <source>
        <dbReference type="ARBA" id="ARBA00022884"/>
    </source>
</evidence>
<keyword evidence="4" id="KW-0678">Repressor</keyword>
<evidence type="ECO:0000313" key="7">
    <source>
        <dbReference type="Proteomes" id="UP000319852"/>
    </source>
</evidence>
<dbReference type="Proteomes" id="UP000319852">
    <property type="component" value="Chromosome"/>
</dbReference>
<keyword evidence="3 4" id="KW-0694">RNA-binding</keyword>
<dbReference type="RefSeq" id="WP_145060990.1">
    <property type="nucleotide sequence ID" value="NZ_CP036263.1"/>
</dbReference>
<dbReference type="PANTHER" id="PTHR34984:SF1">
    <property type="entry name" value="CARBON STORAGE REGULATOR"/>
    <property type="match status" value="1"/>
</dbReference>
<comment type="subunit">
    <text evidence="4">Homodimer; the beta-strands of each monomer intercalate to form a hydrophobic core, while the alpha-helices form wings that extend away from the core.</text>
</comment>
<comment type="function">
    <text evidence="4">A translational regulator that binds mRNA to regulate translation initiation and/or mRNA stability. Usually binds in the 5'-UTR at or near the Shine-Dalgarno sequence preventing ribosome-binding, thus repressing translation. Its main target seems to be the major flagellin gene, while its function is anatagonized by FliW.</text>
</comment>
<comment type="subcellular location">
    <subcellularLocation>
        <location evidence="4">Cytoplasm</location>
    </subcellularLocation>
</comment>
<dbReference type="EMBL" id="CP036263">
    <property type="protein sequence ID" value="QDS99826.1"/>
    <property type="molecule type" value="Genomic_DNA"/>
</dbReference>
<name>A0A517MY91_9BACT</name>
<dbReference type="GO" id="GO:0048027">
    <property type="term" value="F:mRNA 5'-UTR binding"/>
    <property type="evidence" value="ECO:0007669"/>
    <property type="project" value="UniProtKB-UniRule"/>
</dbReference>
<dbReference type="Gene3D" id="2.60.40.4380">
    <property type="entry name" value="Translational regulator CsrA"/>
    <property type="match status" value="1"/>
</dbReference>
<dbReference type="Pfam" id="PF02599">
    <property type="entry name" value="CsrA"/>
    <property type="match status" value="1"/>
</dbReference>
<protein>
    <recommendedName>
        <fullName evidence="4">Translational regulator CsrA</fullName>
    </recommendedName>
</protein>
<keyword evidence="4" id="KW-1005">Bacterial flagellum biogenesis</keyword>
<evidence type="ECO:0000256" key="4">
    <source>
        <dbReference type="HAMAP-Rule" id="MF_00167"/>
    </source>
</evidence>
<proteinExistence type="inferred from homology"/>
<feature type="compositionally biased region" description="Low complexity" evidence="5">
    <location>
        <begin position="94"/>
        <end position="106"/>
    </location>
</feature>
<dbReference type="GO" id="GO:1902208">
    <property type="term" value="P:regulation of bacterial-type flagellum assembly"/>
    <property type="evidence" value="ECO:0007669"/>
    <property type="project" value="UniProtKB-UniRule"/>
</dbReference>
<organism evidence="6 7">
    <name type="scientific">Adhaeretor mobilis</name>
    <dbReference type="NCBI Taxonomy" id="1930276"/>
    <lineage>
        <taxon>Bacteria</taxon>
        <taxon>Pseudomonadati</taxon>
        <taxon>Planctomycetota</taxon>
        <taxon>Planctomycetia</taxon>
        <taxon>Pirellulales</taxon>
        <taxon>Lacipirellulaceae</taxon>
        <taxon>Adhaeretor</taxon>
    </lineage>
</organism>
<reference evidence="6 7" key="1">
    <citation type="submission" date="2019-02" db="EMBL/GenBank/DDBJ databases">
        <title>Deep-cultivation of Planctomycetes and their phenomic and genomic characterization uncovers novel biology.</title>
        <authorList>
            <person name="Wiegand S."/>
            <person name="Jogler M."/>
            <person name="Boedeker C."/>
            <person name="Pinto D."/>
            <person name="Vollmers J."/>
            <person name="Rivas-Marin E."/>
            <person name="Kohn T."/>
            <person name="Peeters S.H."/>
            <person name="Heuer A."/>
            <person name="Rast P."/>
            <person name="Oberbeckmann S."/>
            <person name="Bunk B."/>
            <person name="Jeske O."/>
            <person name="Meyerdierks A."/>
            <person name="Storesund J.E."/>
            <person name="Kallscheuer N."/>
            <person name="Luecker S."/>
            <person name="Lage O.M."/>
            <person name="Pohl T."/>
            <person name="Merkel B.J."/>
            <person name="Hornburger P."/>
            <person name="Mueller R.-W."/>
            <person name="Bruemmer F."/>
            <person name="Labrenz M."/>
            <person name="Spormann A.M."/>
            <person name="Op den Camp H."/>
            <person name="Overmann J."/>
            <person name="Amann R."/>
            <person name="Jetten M.S.M."/>
            <person name="Mascher T."/>
            <person name="Medema M.H."/>
            <person name="Devos D.P."/>
            <person name="Kaster A.-K."/>
            <person name="Ovreas L."/>
            <person name="Rohde M."/>
            <person name="Galperin M.Y."/>
            <person name="Jogler C."/>
        </authorList>
    </citation>
    <scope>NUCLEOTIDE SEQUENCE [LARGE SCALE GENOMIC DNA]</scope>
    <source>
        <strain evidence="6 7">HG15A2</strain>
    </source>
</reference>
<dbReference type="GO" id="GO:0045947">
    <property type="term" value="P:negative regulation of translational initiation"/>
    <property type="evidence" value="ECO:0007669"/>
    <property type="project" value="UniProtKB-UniRule"/>
</dbReference>
<evidence type="ECO:0000313" key="6">
    <source>
        <dbReference type="EMBL" id="QDS99826.1"/>
    </source>
</evidence>
<keyword evidence="7" id="KW-1185">Reference proteome</keyword>
<keyword evidence="1 4" id="KW-0963">Cytoplasm</keyword>
<sequence>MLVLTRKQNEQICIGNDIKITVIRTKGKAVRLGIEAPTEISVLRGELVFDDTSPEAAPEKPLAKGRQPAPVADGSPFISEKTSQESATAHWPGSQPRSESSSLCSSKVSAISMSDYLTARAGV</sequence>
<dbReference type="AlphaFoldDB" id="A0A517MY91"/>
<dbReference type="KEGG" id="amob:HG15A2_31570"/>
<evidence type="ECO:0000256" key="2">
    <source>
        <dbReference type="ARBA" id="ARBA00022845"/>
    </source>
</evidence>
<dbReference type="InterPro" id="IPR036107">
    <property type="entry name" value="CsrA_sf"/>
</dbReference>
<dbReference type="SUPFAM" id="SSF117130">
    <property type="entry name" value="CsrA-like"/>
    <property type="match status" value="1"/>
</dbReference>